<dbReference type="Pfam" id="PF13439">
    <property type="entry name" value="Glyco_transf_4"/>
    <property type="match status" value="1"/>
</dbReference>
<name>K2R136_METFP</name>
<dbReference type="GO" id="GO:0016757">
    <property type="term" value="F:glycosyltransferase activity"/>
    <property type="evidence" value="ECO:0007669"/>
    <property type="project" value="InterPro"/>
</dbReference>
<accession>K2R136</accession>
<dbReference type="PANTHER" id="PTHR46401">
    <property type="entry name" value="GLYCOSYLTRANSFERASE WBBK-RELATED"/>
    <property type="match status" value="1"/>
</dbReference>
<sequence>MHDKIRVNAILGLYSGEMYGKYKVYLKTAENLDDLAVFNEIPYQLPMFNIPHYDLIHKIVIYPHRVKKSLDGNADLTHIFSQEETYLLNRIDFKTPKIATCLDIIPLLSEENTQMSMKFLKYSMEGMKKADKIITISDHTKRDIIQHLDIPSEMIETVHLGVDPYFQLMPPVKLQEIRQKYNLPEKFILYVGSEQPRKNFNTVVKAFHSLKEKYNLDEMKLVKVGKPQIGESDRKILFDLLDDLNITSEVFFMDYVPEEDLPAFYNLADLFVYPSLYEGFGLPPLEAMACGTPVVTSNTSSLPEVVGDAGIMVDPLDEEALASAMHRILSDEELQCELRERGISRARDFSWQKTAQKTWKVYQEVLGEY</sequence>
<feature type="domain" description="Glycosyl transferase family 1" evidence="2">
    <location>
        <begin position="176"/>
        <end position="343"/>
    </location>
</feature>
<dbReference type="Pfam" id="PF00534">
    <property type="entry name" value="Glycos_transf_1"/>
    <property type="match status" value="1"/>
</dbReference>
<evidence type="ECO:0000313" key="5">
    <source>
        <dbReference type="Proteomes" id="UP000007360"/>
    </source>
</evidence>
<proteinExistence type="predicted"/>
<gene>
    <name evidence="4" type="ORF">A994_10912</name>
</gene>
<evidence type="ECO:0000313" key="4">
    <source>
        <dbReference type="EMBL" id="EKF84902.1"/>
    </source>
</evidence>
<dbReference type="InterPro" id="IPR001296">
    <property type="entry name" value="Glyco_trans_1"/>
</dbReference>
<feature type="domain" description="Glycosyltransferase subfamily 4-like N-terminal" evidence="3">
    <location>
        <begin position="40"/>
        <end position="164"/>
    </location>
</feature>
<dbReference type="InterPro" id="IPR028098">
    <property type="entry name" value="Glyco_trans_4-like_N"/>
</dbReference>
<dbReference type="Proteomes" id="UP000007360">
    <property type="component" value="Unassembled WGS sequence"/>
</dbReference>
<dbReference type="SUPFAM" id="SSF53756">
    <property type="entry name" value="UDP-Glycosyltransferase/glycogen phosphorylase"/>
    <property type="match status" value="1"/>
</dbReference>
<dbReference type="OrthoDB" id="132546at2157"/>
<dbReference type="FunFam" id="3.40.50.2000:FF:000119">
    <property type="entry name" value="Glycosyl transferase group 1"/>
    <property type="match status" value="1"/>
</dbReference>
<evidence type="ECO:0000259" key="3">
    <source>
        <dbReference type="Pfam" id="PF13439"/>
    </source>
</evidence>
<evidence type="ECO:0000259" key="2">
    <source>
        <dbReference type="Pfam" id="PF00534"/>
    </source>
</evidence>
<organism evidence="4 5">
    <name type="scientific">Methanobacterium formicicum (strain DSM 3637 / PP1)</name>
    <dbReference type="NCBI Taxonomy" id="1204725"/>
    <lineage>
        <taxon>Archaea</taxon>
        <taxon>Methanobacteriati</taxon>
        <taxon>Methanobacteriota</taxon>
        <taxon>Methanomada group</taxon>
        <taxon>Methanobacteria</taxon>
        <taxon>Methanobacteriales</taxon>
        <taxon>Methanobacteriaceae</taxon>
        <taxon>Methanobacterium</taxon>
    </lineage>
</organism>
<reference evidence="4 5" key="1">
    <citation type="journal article" date="2012" name="J. Bacteriol.">
        <title>Draft genome sequence of Methanobacterium formicicum DSM 3637, an archaebacterium isolated from the methane producer amoeba Pelomyxa palustris.</title>
        <authorList>
            <person name="Gutierrez G."/>
        </authorList>
    </citation>
    <scope>NUCLEOTIDE SEQUENCE [LARGE SCALE GENOMIC DNA]</scope>
    <source>
        <strain evidence="5">DSM 3637 / PP1</strain>
    </source>
</reference>
<dbReference type="CDD" id="cd03809">
    <property type="entry name" value="GT4_MtfB-like"/>
    <property type="match status" value="1"/>
</dbReference>
<dbReference type="AlphaFoldDB" id="K2R136"/>
<dbReference type="EMBL" id="AMPO01000011">
    <property type="protein sequence ID" value="EKF84902.1"/>
    <property type="molecule type" value="Genomic_DNA"/>
</dbReference>
<keyword evidence="1 4" id="KW-0808">Transferase</keyword>
<comment type="caution">
    <text evidence="4">The sequence shown here is derived from an EMBL/GenBank/DDBJ whole genome shotgun (WGS) entry which is preliminary data.</text>
</comment>
<keyword evidence="5" id="KW-1185">Reference proteome</keyword>
<protein>
    <submittedName>
        <fullName evidence="4">Group 1 glycosyl transferase</fullName>
    </submittedName>
</protein>
<dbReference type="PANTHER" id="PTHR46401:SF2">
    <property type="entry name" value="GLYCOSYLTRANSFERASE WBBK-RELATED"/>
    <property type="match status" value="1"/>
</dbReference>
<evidence type="ECO:0000256" key="1">
    <source>
        <dbReference type="ARBA" id="ARBA00022679"/>
    </source>
</evidence>
<dbReference type="Gene3D" id="3.40.50.2000">
    <property type="entry name" value="Glycogen Phosphorylase B"/>
    <property type="match status" value="2"/>
</dbReference>
<dbReference type="RefSeq" id="WP_004031654.1">
    <property type="nucleotide sequence ID" value="NZ_AMPO01000011.1"/>
</dbReference>
<dbReference type="PATRIC" id="fig|1204725.3.peg.2193"/>